<organism evidence="2">
    <name type="scientific">mine drainage metagenome</name>
    <dbReference type="NCBI Taxonomy" id="410659"/>
    <lineage>
        <taxon>unclassified sequences</taxon>
        <taxon>metagenomes</taxon>
        <taxon>ecological metagenomes</taxon>
    </lineage>
</organism>
<protein>
    <submittedName>
        <fullName evidence="2">Uncharacterized protein</fullName>
    </submittedName>
</protein>
<name>A0A1J5PDK6_9ZZZZ</name>
<gene>
    <name evidence="2" type="ORF">GALL_551450</name>
</gene>
<evidence type="ECO:0000313" key="2">
    <source>
        <dbReference type="EMBL" id="OIQ63315.1"/>
    </source>
</evidence>
<dbReference type="AlphaFoldDB" id="A0A1J5PDK6"/>
<comment type="caution">
    <text evidence="2">The sequence shown here is derived from an EMBL/GenBank/DDBJ whole genome shotgun (WGS) entry which is preliminary data.</text>
</comment>
<accession>A0A1J5PDK6</accession>
<reference evidence="2" key="1">
    <citation type="submission" date="2016-10" db="EMBL/GenBank/DDBJ databases">
        <title>Sequence of Gallionella enrichment culture.</title>
        <authorList>
            <person name="Poehlein A."/>
            <person name="Muehling M."/>
            <person name="Daniel R."/>
        </authorList>
    </citation>
    <scope>NUCLEOTIDE SEQUENCE</scope>
</reference>
<dbReference type="EMBL" id="MLJW01009115">
    <property type="protein sequence ID" value="OIQ63315.1"/>
    <property type="molecule type" value="Genomic_DNA"/>
</dbReference>
<feature type="region of interest" description="Disordered" evidence="1">
    <location>
        <begin position="100"/>
        <end position="121"/>
    </location>
</feature>
<proteinExistence type="predicted"/>
<evidence type="ECO:0000256" key="1">
    <source>
        <dbReference type="SAM" id="MobiDB-lite"/>
    </source>
</evidence>
<feature type="region of interest" description="Disordered" evidence="1">
    <location>
        <begin position="24"/>
        <end position="44"/>
    </location>
</feature>
<sequence>MKVLRGQNVSGLCLGEVLEKEGPLLVEGHEGPTPSPAPLPVESGWTDGVVFPQPFPYRLNRDHEQIRDAMGGKPGRVRQPNRQPSLIGALLRRLLDPGHELVGREPGRQARRLSHRVPLGK</sequence>